<accession>A0ABY4VA09</accession>
<organism evidence="7 8">
    <name type="scientific">Microbulbifer variabilis</name>
    <dbReference type="NCBI Taxonomy" id="266805"/>
    <lineage>
        <taxon>Bacteria</taxon>
        <taxon>Pseudomonadati</taxon>
        <taxon>Pseudomonadota</taxon>
        <taxon>Gammaproteobacteria</taxon>
        <taxon>Cellvibrionales</taxon>
        <taxon>Microbulbiferaceae</taxon>
        <taxon>Microbulbifer</taxon>
    </lineage>
</organism>
<dbReference type="PROSITE" id="PS00018">
    <property type="entry name" value="EF_HAND_1"/>
    <property type="match status" value="1"/>
</dbReference>
<evidence type="ECO:0000256" key="1">
    <source>
        <dbReference type="ARBA" id="ARBA00004613"/>
    </source>
</evidence>
<dbReference type="InterPro" id="IPR002105">
    <property type="entry name" value="Dockerin_1_rpt"/>
</dbReference>
<evidence type="ECO:0000313" key="8">
    <source>
        <dbReference type="Proteomes" id="UP001055658"/>
    </source>
</evidence>
<evidence type="ECO:0000256" key="3">
    <source>
        <dbReference type="ARBA" id="ARBA00022729"/>
    </source>
</evidence>
<sequence length="326" mass="33665">MRAVTRNQLLGACLGLSLSAASIAQQSPFSGSASVNLGNNQNAVSQTIVSMPLQVDLSGVMAIDKDNLAVDAALGAIRVEIAYNSSQVVPIVDSFTVPAGDSTEFARVHSAYVEGLEVTKKLVITASQTAEATPTGLVNIANIPFVLLADSGEVTLEVTALDVISTLATTPDGIIGGETIPHTVTNGVITVTDTTEAMSASAQTLMTNSGDADNDGMPDAFELAHKLNPNSAADASLDSDGDGMSNLEEFARGTDPNYLHGDLNNDGTVDLVDVITVKRIAMGLEQASEDQLKAGHGDVNANGSIDLGDVIVIERLAMGAQKTNKK</sequence>
<feature type="domain" description="Dockerin" evidence="6">
    <location>
        <begin position="256"/>
        <end position="326"/>
    </location>
</feature>
<keyword evidence="8" id="KW-1185">Reference proteome</keyword>
<gene>
    <name evidence="7" type="ORF">MJO52_19015</name>
</gene>
<evidence type="ECO:0000256" key="4">
    <source>
        <dbReference type="ARBA" id="ARBA00022837"/>
    </source>
</evidence>
<name>A0ABY4VA09_9GAMM</name>
<dbReference type="SUPFAM" id="SSF63446">
    <property type="entry name" value="Type I dockerin domain"/>
    <property type="match status" value="1"/>
</dbReference>
<dbReference type="InterPro" id="IPR016134">
    <property type="entry name" value="Dockerin_dom"/>
</dbReference>
<feature type="chain" id="PRO_5045150017" description="Dockerin domain-containing protein" evidence="5">
    <location>
        <begin position="25"/>
        <end position="326"/>
    </location>
</feature>
<reference evidence="7" key="1">
    <citation type="submission" date="2022-02" db="EMBL/GenBank/DDBJ databases">
        <title>Coral-associated bacteria.</title>
        <authorList>
            <person name="Tang K."/>
            <person name="Wang X."/>
        </authorList>
    </citation>
    <scope>NUCLEOTIDE SEQUENCE</scope>
    <source>
        <strain evidence="7">SCSIO 43006</strain>
    </source>
</reference>
<dbReference type="SUPFAM" id="SSF103647">
    <property type="entry name" value="TSP type-3 repeat"/>
    <property type="match status" value="1"/>
</dbReference>
<dbReference type="InterPro" id="IPR059100">
    <property type="entry name" value="TSP3_bac"/>
</dbReference>
<dbReference type="InterPro" id="IPR028974">
    <property type="entry name" value="TSP_type-3_rpt"/>
</dbReference>
<protein>
    <recommendedName>
        <fullName evidence="6">Dockerin domain-containing protein</fullName>
    </recommendedName>
</protein>
<dbReference type="Pfam" id="PF18884">
    <property type="entry name" value="TSP3_bac"/>
    <property type="match status" value="2"/>
</dbReference>
<dbReference type="InterPro" id="IPR018247">
    <property type="entry name" value="EF_Hand_1_Ca_BS"/>
</dbReference>
<dbReference type="PROSITE" id="PS51766">
    <property type="entry name" value="DOCKERIN"/>
    <property type="match status" value="1"/>
</dbReference>
<dbReference type="CDD" id="cd14256">
    <property type="entry name" value="Dockerin_I"/>
    <property type="match status" value="1"/>
</dbReference>
<evidence type="ECO:0000313" key="7">
    <source>
        <dbReference type="EMBL" id="USD21130.1"/>
    </source>
</evidence>
<dbReference type="Gene3D" id="1.10.1330.10">
    <property type="entry name" value="Dockerin domain"/>
    <property type="match status" value="1"/>
</dbReference>
<keyword evidence="4" id="KW-0106">Calcium</keyword>
<keyword evidence="2" id="KW-0964">Secreted</keyword>
<evidence type="ECO:0000256" key="2">
    <source>
        <dbReference type="ARBA" id="ARBA00022525"/>
    </source>
</evidence>
<dbReference type="Proteomes" id="UP001055658">
    <property type="component" value="Chromosome"/>
</dbReference>
<keyword evidence="3 5" id="KW-0732">Signal</keyword>
<comment type="subcellular location">
    <subcellularLocation>
        <location evidence="1">Secreted</location>
    </subcellularLocation>
</comment>
<dbReference type="EMBL" id="CP092418">
    <property type="protein sequence ID" value="USD21130.1"/>
    <property type="molecule type" value="Genomic_DNA"/>
</dbReference>
<dbReference type="RefSeq" id="WP_252083533.1">
    <property type="nucleotide sequence ID" value="NZ_CP092418.1"/>
</dbReference>
<proteinExistence type="predicted"/>
<evidence type="ECO:0000256" key="5">
    <source>
        <dbReference type="SAM" id="SignalP"/>
    </source>
</evidence>
<dbReference type="Pfam" id="PF00404">
    <property type="entry name" value="Dockerin_1"/>
    <property type="match status" value="1"/>
</dbReference>
<feature type="signal peptide" evidence="5">
    <location>
        <begin position="1"/>
        <end position="24"/>
    </location>
</feature>
<evidence type="ECO:0000259" key="6">
    <source>
        <dbReference type="PROSITE" id="PS51766"/>
    </source>
</evidence>
<dbReference type="InterPro" id="IPR036439">
    <property type="entry name" value="Dockerin_dom_sf"/>
</dbReference>